<reference evidence="1" key="1">
    <citation type="submission" date="2021-04" db="EMBL/GenBank/DDBJ databases">
        <authorList>
            <consortium name="Molecular Ecology Group"/>
        </authorList>
    </citation>
    <scope>NUCLEOTIDE SEQUENCE</scope>
</reference>
<comment type="caution">
    <text evidence="1">The sequence shown here is derived from an EMBL/GenBank/DDBJ whole genome shotgun (WGS) entry which is preliminary data.</text>
</comment>
<evidence type="ECO:0000313" key="2">
    <source>
        <dbReference type="Proteomes" id="UP000678393"/>
    </source>
</evidence>
<proteinExistence type="predicted"/>
<dbReference type="Proteomes" id="UP000678393">
    <property type="component" value="Unassembled WGS sequence"/>
</dbReference>
<feature type="non-terminal residue" evidence="1">
    <location>
        <position position="53"/>
    </location>
</feature>
<protein>
    <submittedName>
        <fullName evidence="1">Uncharacterized protein</fullName>
    </submittedName>
</protein>
<name>A0A8S3ZJV5_9EUPU</name>
<accession>A0A8S3ZJV5</accession>
<keyword evidence="2" id="KW-1185">Reference proteome</keyword>
<dbReference type="AlphaFoldDB" id="A0A8S3ZJV5"/>
<organism evidence="1 2">
    <name type="scientific">Candidula unifasciata</name>
    <dbReference type="NCBI Taxonomy" id="100452"/>
    <lineage>
        <taxon>Eukaryota</taxon>
        <taxon>Metazoa</taxon>
        <taxon>Spiralia</taxon>
        <taxon>Lophotrochozoa</taxon>
        <taxon>Mollusca</taxon>
        <taxon>Gastropoda</taxon>
        <taxon>Heterobranchia</taxon>
        <taxon>Euthyneura</taxon>
        <taxon>Panpulmonata</taxon>
        <taxon>Eupulmonata</taxon>
        <taxon>Stylommatophora</taxon>
        <taxon>Helicina</taxon>
        <taxon>Helicoidea</taxon>
        <taxon>Geomitridae</taxon>
        <taxon>Candidula</taxon>
    </lineage>
</organism>
<dbReference type="EMBL" id="CAJHNH020002691">
    <property type="protein sequence ID" value="CAG5127472.1"/>
    <property type="molecule type" value="Genomic_DNA"/>
</dbReference>
<gene>
    <name evidence="1" type="ORF">CUNI_LOCUS13030</name>
</gene>
<feature type="non-terminal residue" evidence="1">
    <location>
        <position position="1"/>
    </location>
</feature>
<sequence length="53" mass="5967">EMHLLLTPSQVKVILMLSTVPTWSPCQACLHSASMHLFVMSCILWSDLEVILL</sequence>
<evidence type="ECO:0000313" key="1">
    <source>
        <dbReference type="EMBL" id="CAG5127472.1"/>
    </source>
</evidence>